<feature type="binding site" evidence="12">
    <location>
        <position position="182"/>
    </location>
    <ligand>
        <name>Mg(2+)</name>
        <dbReference type="ChEBI" id="CHEBI:18420"/>
    </ligand>
</feature>
<dbReference type="CDD" id="cd06223">
    <property type="entry name" value="PRTases_typeI"/>
    <property type="match status" value="1"/>
</dbReference>
<feature type="active site" evidence="12">
    <location>
        <position position="205"/>
    </location>
</feature>
<dbReference type="SMART" id="SM01400">
    <property type="entry name" value="Pribosyltran_N"/>
    <property type="match status" value="1"/>
</dbReference>
<feature type="binding site" evidence="12">
    <location>
        <position position="143"/>
    </location>
    <ligand>
        <name>Mg(2+)</name>
        <dbReference type="ChEBI" id="CHEBI:18420"/>
    </ligand>
</feature>
<dbReference type="GO" id="GO:0004749">
    <property type="term" value="F:ribose phosphate diphosphokinase activity"/>
    <property type="evidence" value="ECO:0007669"/>
    <property type="project" value="UniProtKB-UniRule"/>
</dbReference>
<feature type="domain" description="Ribose-phosphate pyrophosphokinase N-terminal" evidence="13">
    <location>
        <begin position="19"/>
        <end position="133"/>
    </location>
</feature>
<feature type="binding site" evidence="12">
    <location>
        <begin position="109"/>
        <end position="110"/>
    </location>
    <ligand>
        <name>ATP</name>
        <dbReference type="ChEBI" id="CHEBI:30616"/>
    </ligand>
</feature>
<evidence type="ECO:0000256" key="8">
    <source>
        <dbReference type="ARBA" id="ARBA00022842"/>
    </source>
</evidence>
<evidence type="ECO:0000313" key="14">
    <source>
        <dbReference type="EMBL" id="MCA9757767.1"/>
    </source>
</evidence>
<evidence type="ECO:0000259" key="13">
    <source>
        <dbReference type="Pfam" id="PF13793"/>
    </source>
</evidence>
<comment type="function">
    <text evidence="10 12">Involved in the biosynthesis of the central metabolite phospho-alpha-D-ribosyl-1-pyrophosphate (PRPP) via the transfer of pyrophosphoryl group from ATP to 1-hydroxyl of ribose-5-phosphate (Rib-5-P).</text>
</comment>
<dbReference type="GO" id="GO:0006015">
    <property type="term" value="P:5-phosphoribose 1-diphosphate biosynthetic process"/>
    <property type="evidence" value="ECO:0007669"/>
    <property type="project" value="UniProtKB-UniRule"/>
</dbReference>
<name>A0A956NFC4_UNCEI</name>
<dbReference type="AlphaFoldDB" id="A0A956NFC4"/>
<feature type="binding site" evidence="12">
    <location>
        <position position="231"/>
    </location>
    <ligand>
        <name>D-ribose 5-phosphate</name>
        <dbReference type="ChEBI" id="CHEBI:78346"/>
    </ligand>
</feature>
<evidence type="ECO:0000256" key="4">
    <source>
        <dbReference type="ARBA" id="ARBA00022727"/>
    </source>
</evidence>
<dbReference type="GO" id="GO:0002189">
    <property type="term" value="C:ribose phosphate diphosphokinase complex"/>
    <property type="evidence" value="ECO:0007669"/>
    <property type="project" value="TreeGrafter"/>
</dbReference>
<keyword evidence="2 12" id="KW-0808">Transferase</keyword>
<evidence type="ECO:0000256" key="7">
    <source>
        <dbReference type="ARBA" id="ARBA00022840"/>
    </source>
</evidence>
<gene>
    <name evidence="12" type="primary">prs</name>
    <name evidence="14" type="ORF">KDA27_18340</name>
</gene>
<dbReference type="EMBL" id="JAGQHS010000119">
    <property type="protein sequence ID" value="MCA9757767.1"/>
    <property type="molecule type" value="Genomic_DNA"/>
</dbReference>
<dbReference type="HAMAP" id="MF_00583_B">
    <property type="entry name" value="RibP_PPkinase_B"/>
    <property type="match status" value="1"/>
</dbReference>
<comment type="subcellular location">
    <subcellularLocation>
        <location evidence="12">Cytoplasm</location>
    </subcellularLocation>
</comment>
<dbReference type="Pfam" id="PF13793">
    <property type="entry name" value="Pribosyltran_N"/>
    <property type="match status" value="1"/>
</dbReference>
<evidence type="ECO:0000256" key="6">
    <source>
        <dbReference type="ARBA" id="ARBA00022777"/>
    </source>
</evidence>
<organism evidence="14 15">
    <name type="scientific">Eiseniibacteriota bacterium</name>
    <dbReference type="NCBI Taxonomy" id="2212470"/>
    <lineage>
        <taxon>Bacteria</taxon>
        <taxon>Candidatus Eiseniibacteriota</taxon>
    </lineage>
</organism>
<dbReference type="PANTHER" id="PTHR10210:SF41">
    <property type="entry name" value="RIBOSE-PHOSPHATE PYROPHOSPHOKINASE 1, CHLOROPLASTIC"/>
    <property type="match status" value="1"/>
</dbReference>
<dbReference type="NCBIfam" id="NF002320">
    <property type="entry name" value="PRK01259.1"/>
    <property type="match status" value="1"/>
</dbReference>
<comment type="pathway">
    <text evidence="1 12">Metabolic intermediate biosynthesis; 5-phospho-alpha-D-ribose 1-diphosphate biosynthesis; 5-phospho-alpha-D-ribose 1-diphosphate from D-ribose 5-phosphate (route I): step 1/1.</text>
</comment>
<dbReference type="GO" id="GO:0000287">
    <property type="term" value="F:magnesium ion binding"/>
    <property type="evidence" value="ECO:0007669"/>
    <property type="project" value="UniProtKB-UniRule"/>
</dbReference>
<comment type="caution">
    <text evidence="14">The sequence shown here is derived from an EMBL/GenBank/DDBJ whole genome shotgun (WGS) entry which is preliminary data.</text>
</comment>
<keyword evidence="6 12" id="KW-0418">Kinase</keyword>
<feature type="binding site" evidence="12">
    <location>
        <begin position="51"/>
        <end position="53"/>
    </location>
    <ligand>
        <name>ATP</name>
        <dbReference type="ChEBI" id="CHEBI:30616"/>
    </ligand>
</feature>
<dbReference type="Proteomes" id="UP000739538">
    <property type="component" value="Unassembled WGS sequence"/>
</dbReference>
<evidence type="ECO:0000256" key="1">
    <source>
        <dbReference type="ARBA" id="ARBA00004996"/>
    </source>
</evidence>
<keyword evidence="5 12" id="KW-0547">Nucleotide-binding</keyword>
<dbReference type="NCBIfam" id="TIGR01251">
    <property type="entry name" value="ribP_PPkin"/>
    <property type="match status" value="1"/>
</dbReference>
<evidence type="ECO:0000256" key="10">
    <source>
        <dbReference type="ARBA" id="ARBA00054914"/>
    </source>
</evidence>
<reference evidence="14" key="2">
    <citation type="journal article" date="2021" name="Microbiome">
        <title>Successional dynamics and alternative stable states in a saline activated sludge microbial community over 9 years.</title>
        <authorList>
            <person name="Wang Y."/>
            <person name="Ye J."/>
            <person name="Ju F."/>
            <person name="Liu L."/>
            <person name="Boyd J.A."/>
            <person name="Deng Y."/>
            <person name="Parks D.H."/>
            <person name="Jiang X."/>
            <person name="Yin X."/>
            <person name="Woodcroft B.J."/>
            <person name="Tyson G.W."/>
            <person name="Hugenholtz P."/>
            <person name="Polz M.F."/>
            <person name="Zhang T."/>
        </authorList>
    </citation>
    <scope>NUCLEOTIDE SEQUENCE</scope>
    <source>
        <strain evidence="14">HKST-UBA02</strain>
    </source>
</reference>
<dbReference type="GO" id="GO:0005524">
    <property type="term" value="F:ATP binding"/>
    <property type="evidence" value="ECO:0007669"/>
    <property type="project" value="UniProtKB-KW"/>
</dbReference>
<dbReference type="FunFam" id="3.40.50.2020:FF:000001">
    <property type="entry name" value="Ribose-phosphate pyrophosphokinase"/>
    <property type="match status" value="1"/>
</dbReference>
<dbReference type="InterPro" id="IPR000836">
    <property type="entry name" value="PRTase_dom"/>
</dbReference>
<proteinExistence type="inferred from homology"/>
<evidence type="ECO:0000256" key="3">
    <source>
        <dbReference type="ARBA" id="ARBA00022723"/>
    </source>
</evidence>
<comment type="cofactor">
    <cofactor evidence="12">
        <name>Mg(2+)</name>
        <dbReference type="ChEBI" id="CHEBI:18420"/>
    </cofactor>
    <text evidence="12">Binds 2 Mg(2+) ions per subunit.</text>
</comment>
<comment type="similarity">
    <text evidence="11 12">Belongs to the ribose-phosphate pyrophosphokinase family. Class I subfamily.</text>
</comment>
<dbReference type="InterPro" id="IPR037515">
    <property type="entry name" value="Rib-P_diPkinase_bac"/>
</dbReference>
<dbReference type="Gene3D" id="3.40.50.2020">
    <property type="match status" value="2"/>
</dbReference>
<comment type="subunit">
    <text evidence="12">Homohexamer.</text>
</comment>
<evidence type="ECO:0000256" key="9">
    <source>
        <dbReference type="ARBA" id="ARBA00049535"/>
    </source>
</evidence>
<dbReference type="PROSITE" id="PS00114">
    <property type="entry name" value="PRPP_SYNTHASE"/>
    <property type="match status" value="1"/>
</dbReference>
<reference evidence="14" key="1">
    <citation type="submission" date="2020-04" db="EMBL/GenBank/DDBJ databases">
        <authorList>
            <person name="Zhang T."/>
        </authorList>
    </citation>
    <scope>NUCLEOTIDE SEQUENCE</scope>
    <source>
        <strain evidence="14">HKST-UBA02</strain>
    </source>
</reference>
<dbReference type="SUPFAM" id="SSF53271">
    <property type="entry name" value="PRTase-like"/>
    <property type="match status" value="1"/>
</dbReference>
<dbReference type="InterPro" id="IPR005946">
    <property type="entry name" value="Rib-P_diPkinase"/>
</dbReference>
<dbReference type="InterPro" id="IPR000842">
    <property type="entry name" value="PRib_PP_synth_CS"/>
</dbReference>
<keyword evidence="8 12" id="KW-0460">Magnesium</keyword>
<dbReference type="PANTHER" id="PTHR10210">
    <property type="entry name" value="RIBOSE-PHOSPHATE DIPHOSPHOKINASE FAMILY MEMBER"/>
    <property type="match status" value="1"/>
</dbReference>
<dbReference type="GO" id="GO:0006164">
    <property type="term" value="P:purine nucleotide biosynthetic process"/>
    <property type="evidence" value="ECO:0007669"/>
    <property type="project" value="TreeGrafter"/>
</dbReference>
<dbReference type="EC" id="2.7.6.1" evidence="12"/>
<evidence type="ECO:0000256" key="2">
    <source>
        <dbReference type="ARBA" id="ARBA00022679"/>
    </source>
</evidence>
<comment type="catalytic activity">
    <reaction evidence="9 12">
        <text>D-ribose 5-phosphate + ATP = 5-phospho-alpha-D-ribose 1-diphosphate + AMP + H(+)</text>
        <dbReference type="Rhea" id="RHEA:15609"/>
        <dbReference type="ChEBI" id="CHEBI:15378"/>
        <dbReference type="ChEBI" id="CHEBI:30616"/>
        <dbReference type="ChEBI" id="CHEBI:58017"/>
        <dbReference type="ChEBI" id="CHEBI:78346"/>
        <dbReference type="ChEBI" id="CHEBI:456215"/>
        <dbReference type="EC" id="2.7.6.1"/>
    </reaction>
</comment>
<dbReference type="GO" id="GO:0016301">
    <property type="term" value="F:kinase activity"/>
    <property type="evidence" value="ECO:0007669"/>
    <property type="project" value="UniProtKB-KW"/>
</dbReference>
<keyword evidence="7 12" id="KW-0067">ATP-binding</keyword>
<evidence type="ECO:0000313" key="15">
    <source>
        <dbReference type="Proteomes" id="UP000739538"/>
    </source>
</evidence>
<dbReference type="GO" id="GO:0005737">
    <property type="term" value="C:cytoplasm"/>
    <property type="evidence" value="ECO:0007669"/>
    <property type="project" value="UniProtKB-SubCell"/>
</dbReference>
<keyword evidence="3 12" id="KW-0479">Metal-binding</keyword>
<dbReference type="Pfam" id="PF14572">
    <property type="entry name" value="Pribosyl_synth"/>
    <property type="match status" value="1"/>
</dbReference>
<sequence>MLGSKRLWNGESVVVDSLRVFAGNAHPRLAEQICAYLGVDRGEAEVGAFPDGEIRVKINENVRGCDTFIVQPTGAPAENLVELLVMIDALRRASARRVTAVLPYFGYARQDRKDQPRVPISSKLVANLITTAGAERVLTMDLHSSQIQGFFDIPLDHIFAAPVLIEYFQSKEIPNLTVVAPDVGSLKMARAYSKRLNASLALVDKRRTRVDDTEVMNLIGEVEGRNVVIFDDVISTGRTIARAAVELKKRGATSIRVGVTHGGFAPVAQEILGEAPIEEVVVTDSLPPKSMDLGGKLQTLTVSRLLGEAIRRIHEERSLSSLFV</sequence>
<feature type="binding site" evidence="12">
    <location>
        <position position="207"/>
    </location>
    <ligand>
        <name>D-ribose 5-phosphate</name>
        <dbReference type="ChEBI" id="CHEBI:78346"/>
    </ligand>
</feature>
<dbReference type="InterPro" id="IPR029099">
    <property type="entry name" value="Pribosyltran_N"/>
</dbReference>
<evidence type="ECO:0000256" key="11">
    <source>
        <dbReference type="ARBA" id="ARBA00061444"/>
    </source>
</evidence>
<accession>A0A956NFC4</accession>
<dbReference type="GO" id="GO:0009156">
    <property type="term" value="P:ribonucleoside monophosphate biosynthetic process"/>
    <property type="evidence" value="ECO:0007669"/>
    <property type="project" value="InterPro"/>
</dbReference>
<keyword evidence="12" id="KW-0963">Cytoplasm</keyword>
<evidence type="ECO:0000256" key="12">
    <source>
        <dbReference type="HAMAP-Rule" id="MF_00583"/>
    </source>
</evidence>
<evidence type="ECO:0000256" key="5">
    <source>
        <dbReference type="ARBA" id="ARBA00022741"/>
    </source>
</evidence>
<dbReference type="InterPro" id="IPR029057">
    <property type="entry name" value="PRTase-like"/>
</dbReference>
<keyword evidence="4 12" id="KW-0545">Nucleotide biosynthesis</keyword>
<comment type="caution">
    <text evidence="12">Lacks conserved residue(s) required for the propagation of feature annotation.</text>
</comment>
<protein>
    <recommendedName>
        <fullName evidence="12">Ribose-phosphate pyrophosphokinase</fullName>
        <shortName evidence="12">RPPK</shortName>
        <ecNumber evidence="12">2.7.6.1</ecNumber>
    </recommendedName>
    <alternativeName>
        <fullName evidence="12">5-phospho-D-ribosyl alpha-1-diphosphate synthase</fullName>
    </alternativeName>
    <alternativeName>
        <fullName evidence="12">Phosphoribosyl diphosphate synthase</fullName>
    </alternativeName>
    <alternativeName>
        <fullName evidence="12">Phosphoribosyl pyrophosphate synthase</fullName>
        <shortName evidence="12">P-Rib-PP synthase</shortName>
        <shortName evidence="12">PRPP synthase</shortName>
        <shortName evidence="12">PRPPase</shortName>
    </alternativeName>
</protein>